<name>A0A0P7BRC0_9BACT</name>
<dbReference type="OrthoDB" id="9788916at2"/>
<dbReference type="EMBL" id="LGTQ01000010">
    <property type="protein sequence ID" value="KPM47622.1"/>
    <property type="molecule type" value="Genomic_DNA"/>
</dbReference>
<dbReference type="AlphaFoldDB" id="A0A0P7BRC0"/>
<dbReference type="Gene3D" id="3.40.630.30">
    <property type="match status" value="1"/>
</dbReference>
<dbReference type="InterPro" id="IPR016181">
    <property type="entry name" value="Acyl_CoA_acyltransferase"/>
</dbReference>
<proteinExistence type="predicted"/>
<dbReference type="InterPro" id="IPR051531">
    <property type="entry name" value="N-acetyltransferase"/>
</dbReference>
<dbReference type="Proteomes" id="UP000050454">
    <property type="component" value="Unassembled WGS sequence"/>
</dbReference>
<evidence type="ECO:0000313" key="3">
    <source>
        <dbReference type="Proteomes" id="UP000050454"/>
    </source>
</evidence>
<reference evidence="2 3" key="1">
    <citation type="submission" date="2015-07" db="EMBL/GenBank/DDBJ databases">
        <title>The draft genome sequence of Leadbetterella sp. JN14-9.</title>
        <authorList>
            <person name="Liu Y."/>
            <person name="Du J."/>
            <person name="Shao Z."/>
        </authorList>
    </citation>
    <scope>NUCLEOTIDE SEQUENCE [LARGE SCALE GENOMIC DNA]</scope>
    <source>
        <strain evidence="2 3">JN14-9</strain>
    </source>
</reference>
<dbReference type="PROSITE" id="PS51186">
    <property type="entry name" value="GNAT"/>
    <property type="match status" value="1"/>
</dbReference>
<dbReference type="STRING" id="1605367.AFM12_14115"/>
<dbReference type="PANTHER" id="PTHR43792">
    <property type="entry name" value="GNAT FAMILY, PUTATIVE (AFU_ORTHOLOGUE AFUA_3G00765)-RELATED-RELATED"/>
    <property type="match status" value="1"/>
</dbReference>
<dbReference type="SUPFAM" id="SSF55729">
    <property type="entry name" value="Acyl-CoA N-acyltransferases (Nat)"/>
    <property type="match status" value="1"/>
</dbReference>
<comment type="caution">
    <text evidence="2">The sequence shown here is derived from an EMBL/GenBank/DDBJ whole genome shotgun (WGS) entry which is preliminary data.</text>
</comment>
<evidence type="ECO:0000313" key="2">
    <source>
        <dbReference type="EMBL" id="KPM47622.1"/>
    </source>
</evidence>
<dbReference type="RefSeq" id="WP_082391349.1">
    <property type="nucleotide sequence ID" value="NZ_JXSZ01000010.1"/>
</dbReference>
<dbReference type="PANTHER" id="PTHR43792:SF1">
    <property type="entry name" value="N-ACETYLTRANSFERASE DOMAIN-CONTAINING PROTEIN"/>
    <property type="match status" value="1"/>
</dbReference>
<protein>
    <recommendedName>
        <fullName evidence="1">N-acetyltransferase domain-containing protein</fullName>
    </recommendedName>
</protein>
<dbReference type="GO" id="GO:0016747">
    <property type="term" value="F:acyltransferase activity, transferring groups other than amino-acyl groups"/>
    <property type="evidence" value="ECO:0007669"/>
    <property type="project" value="InterPro"/>
</dbReference>
<gene>
    <name evidence="2" type="ORF">AFM12_14115</name>
</gene>
<keyword evidence="3" id="KW-1185">Reference proteome</keyword>
<organism evidence="2 3">
    <name type="scientific">Jiulongibacter sediminis</name>
    <dbReference type="NCBI Taxonomy" id="1605367"/>
    <lineage>
        <taxon>Bacteria</taxon>
        <taxon>Pseudomonadati</taxon>
        <taxon>Bacteroidota</taxon>
        <taxon>Cytophagia</taxon>
        <taxon>Cytophagales</taxon>
        <taxon>Leadbetterellaceae</taxon>
        <taxon>Jiulongibacter</taxon>
    </lineage>
</organism>
<sequence>MYLFKSKRLGFRNWTDRDIKPMTEICADPEVMRFFPSTMDEEQTAEMIEKFKTIFKEKGYTFYAVELLESKELIGFIGFSYTAFEGEFKPMVEIGWRLAKACWNKGLATEGAQRCLDYARENLDFETVFSFTAVLNKPSERVMQKIGMTFQKEFDHPRVEDGHKLKPHVLYKLNL</sequence>
<dbReference type="Pfam" id="PF13302">
    <property type="entry name" value="Acetyltransf_3"/>
    <property type="match status" value="1"/>
</dbReference>
<feature type="domain" description="N-acetyltransferase" evidence="1">
    <location>
        <begin position="9"/>
        <end position="175"/>
    </location>
</feature>
<dbReference type="InterPro" id="IPR000182">
    <property type="entry name" value="GNAT_dom"/>
</dbReference>
<evidence type="ECO:0000259" key="1">
    <source>
        <dbReference type="PROSITE" id="PS51186"/>
    </source>
</evidence>
<dbReference type="PATRIC" id="fig|1605367.3.peg.224"/>
<accession>A0A0P7BRC0</accession>